<dbReference type="EMBL" id="AP027925">
    <property type="protein sequence ID" value="BED92546.1"/>
    <property type="molecule type" value="Genomic_DNA"/>
</dbReference>
<proteinExistence type="predicted"/>
<dbReference type="Pfam" id="PF04472">
    <property type="entry name" value="SepF"/>
    <property type="match status" value="1"/>
</dbReference>
<dbReference type="Proteomes" id="UP001335720">
    <property type="component" value="Chromosome"/>
</dbReference>
<dbReference type="InterPro" id="IPR007561">
    <property type="entry name" value="Cell_div_SepF/SepF-rel"/>
</dbReference>
<dbReference type="AlphaFoldDB" id="A0AA48KW23"/>
<evidence type="ECO:0000256" key="3">
    <source>
        <dbReference type="ARBA" id="ARBA00023306"/>
    </source>
</evidence>
<evidence type="ECO:0000313" key="5">
    <source>
        <dbReference type="EMBL" id="BED92546.1"/>
    </source>
</evidence>
<dbReference type="PANTHER" id="PTHR35798">
    <property type="entry name" value="CELL DIVISION PROTEIN SEPF"/>
    <property type="match status" value="1"/>
</dbReference>
<evidence type="ECO:0000256" key="4">
    <source>
        <dbReference type="ARBA" id="ARBA00044936"/>
    </source>
</evidence>
<dbReference type="InterPro" id="IPR023052">
    <property type="entry name" value="Cell_div_SepF"/>
</dbReference>
<protein>
    <submittedName>
        <fullName evidence="5">Cell division protein SepF</fullName>
    </submittedName>
</protein>
<reference evidence="5" key="1">
    <citation type="journal article" date="2023" name="ISME J.">
        <title>Emergence of putative energy parasites within Clostridia revealed by genome analysis of a novel endosymbiotic clade.</title>
        <authorList>
            <person name="Takahashi K."/>
            <person name="Kuwahara H."/>
            <person name="Horikawa Y."/>
            <person name="Izawa K."/>
            <person name="Kato D."/>
            <person name="Inagaki T."/>
            <person name="Yuki M."/>
            <person name="Ohkuma M."/>
            <person name="Hongoh Y."/>
        </authorList>
    </citation>
    <scope>NUCLEOTIDE SEQUENCE</scope>
    <source>
        <strain evidence="5">RsTa-C01</strain>
    </source>
</reference>
<dbReference type="PANTHER" id="PTHR35798:SF1">
    <property type="entry name" value="CELL DIVISION PROTEIN SEPF"/>
    <property type="match status" value="1"/>
</dbReference>
<name>A0AA48KW23_9FIRM</name>
<keyword evidence="3" id="KW-0131">Cell cycle</keyword>
<comment type="function">
    <text evidence="4">Cell division protein that is part of the divisome complex and is recruited early to the Z-ring. Probably stimulates Z-ring formation, perhaps through the cross-linking of FtsZ protofilaments. Its function overlaps with FtsA.</text>
</comment>
<dbReference type="GO" id="GO:0000917">
    <property type="term" value="P:division septum assembly"/>
    <property type="evidence" value="ECO:0007669"/>
    <property type="project" value="UniProtKB-KW"/>
</dbReference>
<keyword evidence="2" id="KW-0717">Septation</keyword>
<evidence type="ECO:0000256" key="2">
    <source>
        <dbReference type="ARBA" id="ARBA00023210"/>
    </source>
</evidence>
<evidence type="ECO:0000256" key="1">
    <source>
        <dbReference type="ARBA" id="ARBA00022618"/>
    </source>
</evidence>
<accession>A0AA48KW23</accession>
<dbReference type="KEGG" id="ptrh:RsTaC01_0303"/>
<keyword evidence="1 5" id="KW-0132">Cell division</keyword>
<dbReference type="Gene3D" id="3.30.110.150">
    <property type="entry name" value="SepF-like protein"/>
    <property type="match status" value="1"/>
</dbReference>
<organism evidence="5">
    <name type="scientific">Candidatus Paraimprobicoccus trichonymphae</name>
    <dbReference type="NCBI Taxonomy" id="3033793"/>
    <lineage>
        <taxon>Bacteria</taxon>
        <taxon>Bacillati</taxon>
        <taxon>Bacillota</taxon>
        <taxon>Clostridia</taxon>
        <taxon>Candidatus Paraimprobicoccus</taxon>
    </lineage>
</organism>
<dbReference type="InterPro" id="IPR038594">
    <property type="entry name" value="SepF-like_sf"/>
</dbReference>
<gene>
    <name evidence="5" type="ORF">RsTaC01_0303</name>
</gene>
<sequence>MPGFIKKIKEMWNPSDLEYEENYENEEETTLEERQNKNKKIVSIHNATCKSTVVLFKAECFNEEVRNVANELLKMHTVILNLEKMNQDSCKRTLDFVGGVVYAVKGYLQKVSENTYVAIPQNTEFIGSDVTNELENRGIYF</sequence>